<evidence type="ECO:0008006" key="3">
    <source>
        <dbReference type="Google" id="ProtNLM"/>
    </source>
</evidence>
<dbReference type="EMBL" id="KN275972">
    <property type="protein sequence ID" value="KGM91480.1"/>
    <property type="molecule type" value="Genomic_DNA"/>
</dbReference>
<dbReference type="GO" id="GO:0003824">
    <property type="term" value="F:catalytic activity"/>
    <property type="evidence" value="ECO:0007669"/>
    <property type="project" value="InterPro"/>
</dbReference>
<organism evidence="1 2">
    <name type="scientific">Paracoccidioides brasiliensis (strain Pb18)</name>
    <dbReference type="NCBI Taxonomy" id="502780"/>
    <lineage>
        <taxon>Eukaryota</taxon>
        <taxon>Fungi</taxon>
        <taxon>Dikarya</taxon>
        <taxon>Ascomycota</taxon>
        <taxon>Pezizomycotina</taxon>
        <taxon>Eurotiomycetes</taxon>
        <taxon>Eurotiomycetidae</taxon>
        <taxon>Onygenales</taxon>
        <taxon>Ajellomycetaceae</taxon>
        <taxon>Paracoccidioides</taxon>
    </lineage>
</organism>
<evidence type="ECO:0000313" key="1">
    <source>
        <dbReference type="EMBL" id="KGM91480.1"/>
    </source>
</evidence>
<sequence length="129" mass="14283">MKMLSSLPGVKLGLMVGIGGVIPSQKNDIRLGDIVVGTLNSENHSDQENFDNCNEGNEEILLERPDEEPCIHYGGIVSGNSVIRNTVMRDLLAQSCLCFEMKTAGLMNYSPCLVIWGIWDLCDMHKNDR</sequence>
<dbReference type="HOGENOM" id="CLU_1949464_0_0_1"/>
<dbReference type="eggNOG" id="ENOG502T31U">
    <property type="taxonomic scope" value="Eukaryota"/>
</dbReference>
<dbReference type="RefSeq" id="XP_010763672.1">
    <property type="nucleotide sequence ID" value="XM_010765370.1"/>
</dbReference>
<reference evidence="1 2" key="1">
    <citation type="journal article" date="2011" name="PLoS Genet.">
        <title>Comparative genomic analysis of human fungal pathogens causing paracoccidioidomycosis.</title>
        <authorList>
            <person name="Desjardins C.A."/>
            <person name="Champion M.D."/>
            <person name="Holder J.W."/>
            <person name="Muszewska A."/>
            <person name="Goldberg J."/>
            <person name="Bailao A.M."/>
            <person name="Brigido M.M."/>
            <person name="Ferreira M.E."/>
            <person name="Garcia A.M."/>
            <person name="Grynberg M."/>
            <person name="Gujja S."/>
            <person name="Heiman D.I."/>
            <person name="Henn M.R."/>
            <person name="Kodira C.D."/>
            <person name="Leon-Narvaez H."/>
            <person name="Longo L.V."/>
            <person name="Ma L.J."/>
            <person name="Malavazi I."/>
            <person name="Matsuo A.L."/>
            <person name="Morais F.V."/>
            <person name="Pereira M."/>
            <person name="Rodriguez-Brito S."/>
            <person name="Sakthikumar S."/>
            <person name="Salem-Izacc S.M."/>
            <person name="Sykes S.M."/>
            <person name="Teixeira M.M."/>
            <person name="Vallejo M.C."/>
            <person name="Walter M.E."/>
            <person name="Yandava C."/>
            <person name="Young S."/>
            <person name="Zeng Q."/>
            <person name="Zucker J."/>
            <person name="Felipe M.S."/>
            <person name="Goldman G.H."/>
            <person name="Haas B.J."/>
            <person name="McEwen J.G."/>
            <person name="Nino-Vega G."/>
            <person name="Puccia R."/>
            <person name="San-Blas G."/>
            <person name="Soares C.M."/>
            <person name="Birren B.W."/>
            <person name="Cuomo C.A."/>
        </authorList>
    </citation>
    <scope>NUCLEOTIDE SEQUENCE [LARGE SCALE GENOMIC DNA]</scope>
    <source>
        <strain evidence="1 2">Pb18</strain>
    </source>
</reference>
<dbReference type="SUPFAM" id="SSF53167">
    <property type="entry name" value="Purine and uridine phosphorylases"/>
    <property type="match status" value="1"/>
</dbReference>
<keyword evidence="2" id="KW-1185">Reference proteome</keyword>
<name>A0A0A0HVL7_PARBD</name>
<dbReference type="PANTHER" id="PTHR46082:SF11">
    <property type="entry name" value="AAA+ ATPASE DOMAIN-CONTAINING PROTEIN-RELATED"/>
    <property type="match status" value="1"/>
</dbReference>
<dbReference type="OMA" id="DEEPCIH"/>
<dbReference type="GeneID" id="22588332"/>
<dbReference type="InterPro" id="IPR035994">
    <property type="entry name" value="Nucleoside_phosphorylase_sf"/>
</dbReference>
<dbReference type="GO" id="GO:0009116">
    <property type="term" value="P:nucleoside metabolic process"/>
    <property type="evidence" value="ECO:0007669"/>
    <property type="project" value="InterPro"/>
</dbReference>
<dbReference type="Gene3D" id="3.40.50.1580">
    <property type="entry name" value="Nucleoside phosphorylase domain"/>
    <property type="match status" value="1"/>
</dbReference>
<proteinExistence type="predicted"/>
<dbReference type="InParanoid" id="A0A0A0HVL7"/>
<dbReference type="PANTHER" id="PTHR46082">
    <property type="entry name" value="ATP/GTP-BINDING PROTEIN-RELATED"/>
    <property type="match status" value="1"/>
</dbReference>
<protein>
    <recommendedName>
        <fullName evidence="3">Nucleoside phosphorylase domain-containing protein</fullName>
    </recommendedName>
</protein>
<dbReference type="InterPro" id="IPR053137">
    <property type="entry name" value="NLR-like"/>
</dbReference>
<gene>
    <name evidence="1" type="ORF">PADG_12435</name>
</gene>
<dbReference type="STRING" id="502780.A0A0A0HVL7"/>
<dbReference type="AlphaFoldDB" id="A0A0A0HVL7"/>
<dbReference type="KEGG" id="pbn:PADG_12435"/>
<dbReference type="Proteomes" id="UP000001628">
    <property type="component" value="Unassembled WGS sequence"/>
</dbReference>
<dbReference type="OrthoDB" id="1577640at2759"/>
<accession>A0A0A0HVL7</accession>
<dbReference type="VEuPathDB" id="FungiDB:PADG_12435"/>
<evidence type="ECO:0000313" key="2">
    <source>
        <dbReference type="Proteomes" id="UP000001628"/>
    </source>
</evidence>